<dbReference type="EMBL" id="HBGF01011521">
    <property type="protein sequence ID" value="CAD9101876.1"/>
    <property type="molecule type" value="Transcribed_RNA"/>
</dbReference>
<evidence type="ECO:0000256" key="1">
    <source>
        <dbReference type="SAM" id="MobiDB-lite"/>
    </source>
</evidence>
<evidence type="ECO:0008006" key="3">
    <source>
        <dbReference type="Google" id="ProtNLM"/>
    </source>
</evidence>
<dbReference type="PROSITE" id="PS51450">
    <property type="entry name" value="LRR"/>
    <property type="match status" value="1"/>
</dbReference>
<dbReference type="AlphaFoldDB" id="A0A7S1LEF2"/>
<feature type="compositionally biased region" description="Basic and acidic residues" evidence="1">
    <location>
        <begin position="192"/>
        <end position="207"/>
    </location>
</feature>
<dbReference type="InterPro" id="IPR043313">
    <property type="entry name" value="LRMDA"/>
</dbReference>
<organism evidence="2">
    <name type="scientific">Neobodo designis</name>
    <name type="common">Flagellated protozoan</name>
    <name type="synonym">Bodo designis</name>
    <dbReference type="NCBI Taxonomy" id="312471"/>
    <lineage>
        <taxon>Eukaryota</taxon>
        <taxon>Discoba</taxon>
        <taxon>Euglenozoa</taxon>
        <taxon>Kinetoplastea</taxon>
        <taxon>Metakinetoplastina</taxon>
        <taxon>Neobodonida</taxon>
        <taxon>Neobodo</taxon>
    </lineage>
</organism>
<name>A0A7S1LEF2_NEODS</name>
<gene>
    <name evidence="2" type="ORF">NDES1114_LOCUS7670</name>
</gene>
<dbReference type="PANTHER" id="PTHR46282:SF2">
    <property type="entry name" value="LEUCINE-RICH MELANOCYTE DIFFERENTIATION-ASSOCIATED PROTEIN"/>
    <property type="match status" value="1"/>
</dbReference>
<dbReference type="Pfam" id="PF14580">
    <property type="entry name" value="LRR_9"/>
    <property type="match status" value="1"/>
</dbReference>
<dbReference type="SUPFAM" id="SSF52058">
    <property type="entry name" value="L domain-like"/>
    <property type="match status" value="1"/>
</dbReference>
<feature type="compositionally biased region" description="Low complexity" evidence="1">
    <location>
        <begin position="176"/>
        <end position="185"/>
    </location>
</feature>
<feature type="region of interest" description="Disordered" evidence="1">
    <location>
        <begin position="176"/>
        <end position="214"/>
    </location>
</feature>
<dbReference type="InterPro" id="IPR001611">
    <property type="entry name" value="Leu-rich_rpt"/>
</dbReference>
<protein>
    <recommendedName>
        <fullName evidence="3">Leucine-rich repeat-containing protein 51</fullName>
    </recommendedName>
</protein>
<dbReference type="InterPro" id="IPR032675">
    <property type="entry name" value="LRR_dom_sf"/>
</dbReference>
<reference evidence="2" key="1">
    <citation type="submission" date="2021-01" db="EMBL/GenBank/DDBJ databases">
        <authorList>
            <person name="Corre E."/>
            <person name="Pelletier E."/>
            <person name="Niang G."/>
            <person name="Scheremetjew M."/>
            <person name="Finn R."/>
            <person name="Kale V."/>
            <person name="Holt S."/>
            <person name="Cochrane G."/>
            <person name="Meng A."/>
            <person name="Brown T."/>
            <person name="Cohen L."/>
        </authorList>
    </citation>
    <scope>NUCLEOTIDE SEQUENCE</scope>
    <source>
        <strain evidence="2">CCAP 1951/1</strain>
    </source>
</reference>
<evidence type="ECO:0000313" key="2">
    <source>
        <dbReference type="EMBL" id="CAD9101876.1"/>
    </source>
</evidence>
<dbReference type="Gene3D" id="3.80.10.10">
    <property type="entry name" value="Ribonuclease Inhibitor"/>
    <property type="match status" value="1"/>
</dbReference>
<accession>A0A7S1LEF2</accession>
<proteinExistence type="predicted"/>
<sequence length="236" mass="25879">MPFKFASGSLTIIGEGPTALSKVPSDVVPAGAEVKQATLSFNDLASLEGLERFGSTLETLILDNNRLASLKSLPPQLPRLKTLWINNNQLADVEETLSVLSARCPALDYLSLLRNPCCPHELTGKNEHEYSRFRIYAKHRIPTLTTLDADPVSEEEAKTAKERGSFYHTVVAEQPPATASPAAAEADAEGAEEPKKPTRWAEKDPTRPTEAVFSNQRHFYSGKTSEGNRFIGNDML</sequence>
<dbReference type="PANTHER" id="PTHR46282">
    <property type="entry name" value="LEUCINE-RICH MELANOCYTE DIFFERENTIATION-ASSOCIATED PROTEIN"/>
    <property type="match status" value="1"/>
</dbReference>